<organism evidence="20 21">
    <name type="scientific">Capsicum baccatum</name>
    <name type="common">Peruvian pepper</name>
    <dbReference type="NCBI Taxonomy" id="33114"/>
    <lineage>
        <taxon>Eukaryota</taxon>
        <taxon>Viridiplantae</taxon>
        <taxon>Streptophyta</taxon>
        <taxon>Embryophyta</taxon>
        <taxon>Tracheophyta</taxon>
        <taxon>Spermatophyta</taxon>
        <taxon>Magnoliopsida</taxon>
        <taxon>eudicotyledons</taxon>
        <taxon>Gunneridae</taxon>
        <taxon>Pentapetalae</taxon>
        <taxon>asterids</taxon>
        <taxon>lamiids</taxon>
        <taxon>Solanales</taxon>
        <taxon>Solanaceae</taxon>
        <taxon>Solanoideae</taxon>
        <taxon>Capsiceae</taxon>
        <taxon>Capsicum</taxon>
    </lineage>
</organism>
<evidence type="ECO:0000256" key="2">
    <source>
        <dbReference type="ARBA" id="ARBA00004170"/>
    </source>
</evidence>
<dbReference type="SUPFAM" id="SSF52540">
    <property type="entry name" value="P-loop containing nucleoside triphosphate hydrolases"/>
    <property type="match status" value="1"/>
</dbReference>
<feature type="region of interest" description="Disordered" evidence="15">
    <location>
        <begin position="1088"/>
        <end position="1110"/>
    </location>
</feature>
<evidence type="ECO:0000256" key="7">
    <source>
        <dbReference type="ARBA" id="ARBA00022667"/>
    </source>
</evidence>
<dbReference type="Pfam" id="PF00931">
    <property type="entry name" value="NB-ARC"/>
    <property type="match status" value="1"/>
</dbReference>
<dbReference type="Gene3D" id="1.10.8.430">
    <property type="entry name" value="Helical domain of apoptotic protease-activating factors"/>
    <property type="match status" value="1"/>
</dbReference>
<dbReference type="InterPro" id="IPR043502">
    <property type="entry name" value="DNA/RNA_pol_sf"/>
</dbReference>
<evidence type="ECO:0000259" key="18">
    <source>
        <dbReference type="Pfam" id="PF23559"/>
    </source>
</evidence>
<dbReference type="Gene3D" id="1.10.10.10">
    <property type="entry name" value="Winged helix-like DNA-binding domain superfamily/Winged helix DNA-binding domain"/>
    <property type="match status" value="1"/>
</dbReference>
<evidence type="ECO:0000256" key="9">
    <source>
        <dbReference type="ARBA" id="ARBA00022741"/>
    </source>
</evidence>
<keyword evidence="8" id="KW-0677">Repeat</keyword>
<evidence type="ECO:0008006" key="22">
    <source>
        <dbReference type="Google" id="ProtNLM"/>
    </source>
</evidence>
<keyword evidence="5" id="KW-0963">Cytoplasm</keyword>
<dbReference type="InterPro" id="IPR042197">
    <property type="entry name" value="Apaf_helical"/>
</dbReference>
<dbReference type="InterPro" id="IPR055414">
    <property type="entry name" value="LRR_R13L4/SHOC2-like"/>
</dbReference>
<dbReference type="InterPro" id="IPR005162">
    <property type="entry name" value="Retrotrans_gag_dom"/>
</dbReference>
<dbReference type="SUPFAM" id="SSF52058">
    <property type="entry name" value="L domain-like"/>
    <property type="match status" value="1"/>
</dbReference>
<evidence type="ECO:0000256" key="10">
    <source>
        <dbReference type="ARBA" id="ARBA00022821"/>
    </source>
</evidence>
<keyword evidence="11" id="KW-0067">ATP-binding</keyword>
<dbReference type="InterPro" id="IPR044974">
    <property type="entry name" value="Disease_R_plants"/>
</dbReference>
<evidence type="ECO:0000256" key="15">
    <source>
        <dbReference type="SAM" id="MobiDB-lite"/>
    </source>
</evidence>
<dbReference type="GO" id="GO:0005524">
    <property type="term" value="F:ATP binding"/>
    <property type="evidence" value="ECO:0007669"/>
    <property type="project" value="UniProtKB-KW"/>
</dbReference>
<evidence type="ECO:0000259" key="16">
    <source>
        <dbReference type="Pfam" id="PF00931"/>
    </source>
</evidence>
<dbReference type="Gene3D" id="3.80.10.10">
    <property type="entry name" value="Ribonuclease Inhibitor"/>
    <property type="match status" value="1"/>
</dbReference>
<gene>
    <name evidence="20" type="ORF">CQW23_25036</name>
</gene>
<evidence type="ECO:0000313" key="21">
    <source>
        <dbReference type="Proteomes" id="UP000224567"/>
    </source>
</evidence>
<evidence type="ECO:0000256" key="8">
    <source>
        <dbReference type="ARBA" id="ARBA00022737"/>
    </source>
</evidence>
<dbReference type="Proteomes" id="UP000224567">
    <property type="component" value="Unassembled WGS sequence"/>
</dbReference>
<evidence type="ECO:0000256" key="1">
    <source>
        <dbReference type="ARBA" id="ARBA00002074"/>
    </source>
</evidence>
<dbReference type="GO" id="GO:0016020">
    <property type="term" value="C:membrane"/>
    <property type="evidence" value="ECO:0007669"/>
    <property type="project" value="UniProtKB-SubCell"/>
</dbReference>
<dbReference type="InterPro" id="IPR002182">
    <property type="entry name" value="NB-ARC"/>
</dbReference>
<evidence type="ECO:0000259" key="17">
    <source>
        <dbReference type="Pfam" id="PF03732"/>
    </source>
</evidence>
<dbReference type="OrthoDB" id="1478287at2759"/>
<evidence type="ECO:0000256" key="12">
    <source>
        <dbReference type="ARBA" id="ARBA00023054"/>
    </source>
</evidence>
<keyword evidence="9" id="KW-0547">Nucleotide-binding</keyword>
<dbReference type="GO" id="GO:0009626">
    <property type="term" value="P:plant-type hypersensitive response"/>
    <property type="evidence" value="ECO:0007669"/>
    <property type="project" value="UniProtKB-KW"/>
</dbReference>
<keyword evidence="10" id="KW-0611">Plant defense</keyword>
<keyword evidence="6" id="KW-0433">Leucine-rich repeat</keyword>
<dbReference type="GO" id="GO:0005737">
    <property type="term" value="C:cytoplasm"/>
    <property type="evidence" value="ECO:0007669"/>
    <property type="project" value="UniProtKB-SubCell"/>
</dbReference>
<feature type="compositionally biased region" description="Pro residues" evidence="15">
    <location>
        <begin position="871"/>
        <end position="883"/>
    </location>
</feature>
<keyword evidence="7" id="KW-0381">Hypersensitive response</keyword>
<comment type="caution">
    <text evidence="20">The sequence shown here is derived from an EMBL/GenBank/DDBJ whole genome shotgun (WGS) entry which is preliminary data.</text>
</comment>
<dbReference type="PRINTS" id="PR00364">
    <property type="entry name" value="DISEASERSIST"/>
</dbReference>
<feature type="domain" description="Retrotransposon gag" evidence="17">
    <location>
        <begin position="950"/>
        <end position="1025"/>
    </location>
</feature>
<dbReference type="FunFam" id="3.40.50.300:FF:001091">
    <property type="entry name" value="Probable disease resistance protein At1g61300"/>
    <property type="match status" value="1"/>
</dbReference>
<comment type="subcellular location">
    <subcellularLocation>
        <location evidence="3">Cytoplasm</location>
    </subcellularLocation>
    <subcellularLocation>
        <location evidence="2">Membrane</location>
        <topology evidence="2">Peripheral membrane protein</topology>
    </subcellularLocation>
</comment>
<dbReference type="GO" id="GO:0051607">
    <property type="term" value="P:defense response to virus"/>
    <property type="evidence" value="ECO:0007669"/>
    <property type="project" value="UniProtKB-ARBA"/>
</dbReference>
<evidence type="ECO:0000256" key="6">
    <source>
        <dbReference type="ARBA" id="ARBA00022614"/>
    </source>
</evidence>
<evidence type="ECO:0000256" key="4">
    <source>
        <dbReference type="ARBA" id="ARBA00008894"/>
    </source>
</evidence>
<evidence type="ECO:0000256" key="11">
    <source>
        <dbReference type="ARBA" id="ARBA00022840"/>
    </source>
</evidence>
<dbReference type="Gene3D" id="3.40.50.300">
    <property type="entry name" value="P-loop containing nucleotide triphosphate hydrolases"/>
    <property type="match status" value="1"/>
</dbReference>
<evidence type="ECO:0000313" key="20">
    <source>
        <dbReference type="EMBL" id="PHT37336.1"/>
    </source>
</evidence>
<feature type="coiled-coil region" evidence="14">
    <location>
        <begin position="1043"/>
        <end position="1070"/>
    </location>
</feature>
<dbReference type="SUPFAM" id="SSF56672">
    <property type="entry name" value="DNA/RNA polymerases"/>
    <property type="match status" value="1"/>
</dbReference>
<dbReference type="EMBL" id="MLFT02000010">
    <property type="protein sequence ID" value="PHT37336.1"/>
    <property type="molecule type" value="Genomic_DNA"/>
</dbReference>
<dbReference type="InterPro" id="IPR027417">
    <property type="entry name" value="P-loop_NTPase"/>
</dbReference>
<keyword evidence="21" id="KW-1185">Reference proteome</keyword>
<dbReference type="InterPro" id="IPR032675">
    <property type="entry name" value="LRR_dom_sf"/>
</dbReference>
<proteinExistence type="inferred from homology"/>
<evidence type="ECO:0000259" key="19">
    <source>
        <dbReference type="Pfam" id="PF23598"/>
    </source>
</evidence>
<dbReference type="GO" id="GO:0043531">
    <property type="term" value="F:ADP binding"/>
    <property type="evidence" value="ECO:0007669"/>
    <property type="project" value="InterPro"/>
</dbReference>
<sequence>MCWTCENASESSLNKNLRPVVERINIIKNEVMEIVSDFSTSSHDMDHHQALESVGDFLIDSTSSRSNWMLQHLEGDIVQGLDGDLEIIVRILKEPLSYLDIVTISGMGDIGKTTLARKAHDHLKIRYHFDIHVWVTISQVYGNRNLLLEALHCLSKKTNIEIEKDYEKKDDNELADLVQKTLKVQRYLVVVNDIWSTDVWDSIRAIFPNCNNRSRILLTTRETKVAIYAHPDSRHEMNPLNLENSWKLLRDKVFGPEYDHPSELEEIGKQIAEKCLGLSLTISVIAIHLSKVARALESWMDVSRTMGEIIANHPDKCLGVLGLSYHNLPNHLKPCFLSMGSFPEDYQVETWGLIQLWIAEGFIRRPESDKSLEEVAEYYLEDLISRNLIIVNKRRFSSEIKGVTDLLREFCLIEVEMTKFMHVERTGVVLTLSTQNYNGHRFSFQINGYSDDRRFKLLPSVARSIYLFSKTHNFVSLEVFSSFHLLRVLAIFDENGRYHSIPPVITKLFHLRYLQVRSHADLPASISELQNLQTLIYERCYNHTTLPEKIWTMKNLRHMHIRHVCYLPSPRRKSILNKHLVTGMPNLVELSNLYFTNCTNEILSSIPNLKRLIIHYNDFRKKSSVNRPIDMSSLTKLEALKCVSNAFLSWTPPISIKKSFFPASLKRLTFSGWFGFPWEDISTLVKLPNLEELKLKDRAAIGDVWRLRDDDIFESLKLLLFHRVLLVNWLASCDNFPSLKRLVLKKCDNLKEIPIDFGEIFSLESIELHNCSTSAEDFARKIEQEQEDMGNNCLKIDRGVLGLMVSNTHHGQGPDLGRDKLGIKARFMVPGNTVMPLCHIIDQTAQADEVRPIDGMWTHNRGHTIELVPTPGVPPVPTSPPRAPQTNVNRPPTAQRDISNAEFRQSIHMLTQLMNPPKFTGTKVEEDPQEFVDEMEKIFKWYVDWEDAKGESVEPTVWGEFVEASLNRFFPLELREAKGEEFMNLKQGSMSVQEYTLKFNKLARYAPELTSNMRARMRKFASGLSNNLVLECQGAMLNKELDFAQLTVHMQQIEEKKKKFQKQERKIGKQREPEPQIRITANHRVTTGKIDGKSRSHGVTHSLLPAPQRPDHQQIDDLREAEALPNVFTGTLQIFSRDVYVSLDPGSTLSCVTPYVAVGFGFEPKFIEEPFTVSTPVGDSIISRSVYRNYVMSILSRDSVANLIELDMVDFDAILGMDWLHSCYATLNCRTQKSPEAYIQRLYAPSNPRVENLPFQSVPVVNEFPEVFPEDLPGIPPDREIDFGIDVLPDTRPISISPYRMASVELKELKEQLADLLDKGAAM</sequence>
<dbReference type="Pfam" id="PF23598">
    <property type="entry name" value="LRR_14"/>
    <property type="match status" value="1"/>
</dbReference>
<protein>
    <recommendedName>
        <fullName evidence="22">NB-ARC domain-containing protein</fullName>
    </recommendedName>
</protein>
<evidence type="ECO:0000256" key="5">
    <source>
        <dbReference type="ARBA" id="ARBA00022490"/>
    </source>
</evidence>
<dbReference type="InterPro" id="IPR021109">
    <property type="entry name" value="Peptidase_aspartic_dom_sf"/>
</dbReference>
<dbReference type="Gene3D" id="2.40.70.10">
    <property type="entry name" value="Acid Proteases"/>
    <property type="match status" value="1"/>
</dbReference>
<feature type="domain" description="Disease resistance protein winged helix" evidence="18">
    <location>
        <begin position="342"/>
        <end position="409"/>
    </location>
</feature>
<dbReference type="InterPro" id="IPR036388">
    <property type="entry name" value="WH-like_DNA-bd_sf"/>
</dbReference>
<feature type="domain" description="Disease resistance R13L4/SHOC-2-like LRR" evidence="19">
    <location>
        <begin position="462"/>
        <end position="778"/>
    </location>
</feature>
<dbReference type="Pfam" id="PF03732">
    <property type="entry name" value="Retrotrans_gag"/>
    <property type="match status" value="1"/>
</dbReference>
<keyword evidence="12 14" id="KW-0175">Coiled coil</keyword>
<dbReference type="Pfam" id="PF23559">
    <property type="entry name" value="WHD_DRP"/>
    <property type="match status" value="1"/>
</dbReference>
<dbReference type="PANTHER" id="PTHR23155">
    <property type="entry name" value="DISEASE RESISTANCE PROTEIN RP"/>
    <property type="match status" value="1"/>
</dbReference>
<evidence type="ECO:0000256" key="14">
    <source>
        <dbReference type="SAM" id="Coils"/>
    </source>
</evidence>
<reference evidence="21" key="2">
    <citation type="journal article" date="2017" name="J. Anim. Genet.">
        <title>Multiple reference genome sequences of hot pepper reveal the massive evolution of plant disease resistance genes by retroduplication.</title>
        <authorList>
            <person name="Kim S."/>
            <person name="Park J."/>
            <person name="Yeom S.-I."/>
            <person name="Kim Y.-M."/>
            <person name="Seo E."/>
            <person name="Kim K.-T."/>
            <person name="Kim M.-S."/>
            <person name="Lee J.M."/>
            <person name="Cheong K."/>
            <person name="Shin H.-S."/>
            <person name="Kim S.-B."/>
            <person name="Han K."/>
            <person name="Lee J."/>
            <person name="Park M."/>
            <person name="Lee H.-A."/>
            <person name="Lee H.-Y."/>
            <person name="Lee Y."/>
            <person name="Oh S."/>
            <person name="Lee J.H."/>
            <person name="Choi E."/>
            <person name="Choi E."/>
            <person name="Lee S.E."/>
            <person name="Jeon J."/>
            <person name="Kim H."/>
            <person name="Choi G."/>
            <person name="Song H."/>
            <person name="Lee J."/>
            <person name="Lee S.-C."/>
            <person name="Kwon J.-K."/>
            <person name="Lee H.-Y."/>
            <person name="Koo N."/>
            <person name="Hong Y."/>
            <person name="Kim R.W."/>
            <person name="Kang W.-H."/>
            <person name="Huh J.H."/>
            <person name="Kang B.-C."/>
            <person name="Yang T.-J."/>
            <person name="Lee Y.-H."/>
            <person name="Bennetzen J.L."/>
            <person name="Choi D."/>
        </authorList>
    </citation>
    <scope>NUCLEOTIDE SEQUENCE [LARGE SCALE GENOMIC DNA]</scope>
    <source>
        <strain evidence="21">cv. PBC81</strain>
    </source>
</reference>
<feature type="region of interest" description="Disordered" evidence="15">
    <location>
        <begin position="868"/>
        <end position="894"/>
    </location>
</feature>
<dbReference type="PANTHER" id="PTHR23155:SF1152">
    <property type="entry name" value="AAA+ ATPASE DOMAIN-CONTAINING PROTEIN"/>
    <property type="match status" value="1"/>
</dbReference>
<feature type="domain" description="NB-ARC" evidence="16">
    <location>
        <begin position="98"/>
        <end position="255"/>
    </location>
</feature>
<dbReference type="CDD" id="cd00303">
    <property type="entry name" value="retropepsin_like"/>
    <property type="match status" value="1"/>
</dbReference>
<comment type="function">
    <text evidence="1">Confers resistance to late blight (Phytophthora infestans) races carrying the avirulence gene Avr1. Resistance proteins guard the plant against pathogens that contain an appropriate avirulence protein via an indirect interaction with this avirulence protein. That triggers a defense system including the hypersensitive response, which restricts the pathogen growth.</text>
</comment>
<dbReference type="FunFam" id="1.10.10.10:FF:000322">
    <property type="entry name" value="Probable disease resistance protein At1g63360"/>
    <property type="match status" value="1"/>
</dbReference>
<keyword evidence="13" id="KW-0472">Membrane</keyword>
<dbReference type="InterPro" id="IPR058922">
    <property type="entry name" value="WHD_DRP"/>
</dbReference>
<dbReference type="Pfam" id="PF08284">
    <property type="entry name" value="RVP_2"/>
    <property type="match status" value="1"/>
</dbReference>
<evidence type="ECO:0000256" key="3">
    <source>
        <dbReference type="ARBA" id="ARBA00004496"/>
    </source>
</evidence>
<reference evidence="20 21" key="1">
    <citation type="journal article" date="2017" name="Genome Biol.">
        <title>New reference genome sequences of hot pepper reveal the massive evolution of plant disease-resistance genes by retroduplication.</title>
        <authorList>
            <person name="Kim S."/>
            <person name="Park J."/>
            <person name="Yeom S.I."/>
            <person name="Kim Y.M."/>
            <person name="Seo E."/>
            <person name="Kim K.T."/>
            <person name="Kim M.S."/>
            <person name="Lee J.M."/>
            <person name="Cheong K."/>
            <person name="Shin H.S."/>
            <person name="Kim S.B."/>
            <person name="Han K."/>
            <person name="Lee J."/>
            <person name="Park M."/>
            <person name="Lee H.A."/>
            <person name="Lee H.Y."/>
            <person name="Lee Y."/>
            <person name="Oh S."/>
            <person name="Lee J.H."/>
            <person name="Choi E."/>
            <person name="Choi E."/>
            <person name="Lee S.E."/>
            <person name="Jeon J."/>
            <person name="Kim H."/>
            <person name="Choi G."/>
            <person name="Song H."/>
            <person name="Lee J."/>
            <person name="Lee S.C."/>
            <person name="Kwon J.K."/>
            <person name="Lee H.Y."/>
            <person name="Koo N."/>
            <person name="Hong Y."/>
            <person name="Kim R.W."/>
            <person name="Kang W.H."/>
            <person name="Huh J.H."/>
            <person name="Kang B.C."/>
            <person name="Yang T.J."/>
            <person name="Lee Y.H."/>
            <person name="Bennetzen J.L."/>
            <person name="Choi D."/>
        </authorList>
    </citation>
    <scope>NUCLEOTIDE SEQUENCE [LARGE SCALE GENOMIC DNA]</scope>
    <source>
        <strain evidence="21">cv. PBC81</strain>
    </source>
</reference>
<evidence type="ECO:0000256" key="13">
    <source>
        <dbReference type="ARBA" id="ARBA00023136"/>
    </source>
</evidence>
<accession>A0A2G2VWH9</accession>
<comment type="similarity">
    <text evidence="4">Belongs to the disease resistance NB-LRR family.</text>
</comment>
<name>A0A2G2VWH9_CAPBA</name>